<evidence type="ECO:0000313" key="2">
    <source>
        <dbReference type="Proteomes" id="UP000593567"/>
    </source>
</evidence>
<name>A0A7J7JTJ9_BUGNE</name>
<dbReference type="AlphaFoldDB" id="A0A7J7JTJ9"/>
<proteinExistence type="predicted"/>
<dbReference type="EMBL" id="VXIV02001797">
    <property type="protein sequence ID" value="KAF6029699.1"/>
    <property type="molecule type" value="Genomic_DNA"/>
</dbReference>
<organism evidence="1 2">
    <name type="scientific">Bugula neritina</name>
    <name type="common">Brown bryozoan</name>
    <name type="synonym">Sertularia neritina</name>
    <dbReference type="NCBI Taxonomy" id="10212"/>
    <lineage>
        <taxon>Eukaryota</taxon>
        <taxon>Metazoa</taxon>
        <taxon>Spiralia</taxon>
        <taxon>Lophotrochozoa</taxon>
        <taxon>Bryozoa</taxon>
        <taxon>Gymnolaemata</taxon>
        <taxon>Cheilostomatida</taxon>
        <taxon>Flustrina</taxon>
        <taxon>Buguloidea</taxon>
        <taxon>Bugulidae</taxon>
        <taxon>Bugula</taxon>
    </lineage>
</organism>
<keyword evidence="2" id="KW-1185">Reference proteome</keyword>
<accession>A0A7J7JTJ9</accession>
<sequence length="68" mass="8056">MWLRVWLEMDPPSCSSCLLSKQHNTMNIYHHMPLFDSCTCLLVCNRVHYLESKFFTCFDGKNRPFLGL</sequence>
<reference evidence="1" key="1">
    <citation type="submission" date="2020-06" db="EMBL/GenBank/DDBJ databases">
        <title>Draft genome of Bugula neritina, a colonial animal packing powerful symbionts and potential medicines.</title>
        <authorList>
            <person name="Rayko M."/>
        </authorList>
    </citation>
    <scope>NUCLEOTIDE SEQUENCE [LARGE SCALE GENOMIC DNA]</scope>
    <source>
        <strain evidence="1">Kwan_BN1</strain>
    </source>
</reference>
<gene>
    <name evidence="1" type="ORF">EB796_012030</name>
</gene>
<dbReference type="Proteomes" id="UP000593567">
    <property type="component" value="Unassembled WGS sequence"/>
</dbReference>
<protein>
    <submittedName>
        <fullName evidence="1">Uncharacterized protein</fullName>
    </submittedName>
</protein>
<evidence type="ECO:0000313" key="1">
    <source>
        <dbReference type="EMBL" id="KAF6029699.1"/>
    </source>
</evidence>
<comment type="caution">
    <text evidence="1">The sequence shown here is derived from an EMBL/GenBank/DDBJ whole genome shotgun (WGS) entry which is preliminary data.</text>
</comment>